<protein>
    <recommendedName>
        <fullName evidence="1">Nitrogenase/oxidoreductase component 1 domain-containing protein</fullName>
    </recommendedName>
</protein>
<name>A0A7C0U3C3_DESA2</name>
<dbReference type="InterPro" id="IPR000510">
    <property type="entry name" value="Nase/OxRdtase_comp1"/>
</dbReference>
<proteinExistence type="predicted"/>
<comment type="caution">
    <text evidence="2">The sequence shown here is derived from an EMBL/GenBank/DDBJ whole genome shotgun (WGS) entry which is preliminary data.</text>
</comment>
<evidence type="ECO:0000313" key="2">
    <source>
        <dbReference type="EMBL" id="HDD44365.1"/>
    </source>
</evidence>
<dbReference type="PANTHER" id="PTHR42956">
    <property type="entry name" value="NITROGENASE IRON-MOLYBDENUM COFACTOR BIOSYNTHESIS PROTEIN NIFE"/>
    <property type="match status" value="1"/>
</dbReference>
<dbReference type="GO" id="GO:0016491">
    <property type="term" value="F:oxidoreductase activity"/>
    <property type="evidence" value="ECO:0007669"/>
    <property type="project" value="InterPro"/>
</dbReference>
<dbReference type="Pfam" id="PF00148">
    <property type="entry name" value="Oxidored_nitro"/>
    <property type="match status" value="1"/>
</dbReference>
<accession>A0A7C0U3C3</accession>
<dbReference type="SUPFAM" id="SSF53807">
    <property type="entry name" value="Helical backbone' metal receptor"/>
    <property type="match status" value="1"/>
</dbReference>
<dbReference type="InterPro" id="IPR049939">
    <property type="entry name" value="NifE-like"/>
</dbReference>
<evidence type="ECO:0000259" key="1">
    <source>
        <dbReference type="Pfam" id="PF00148"/>
    </source>
</evidence>
<reference evidence="2" key="1">
    <citation type="journal article" date="2020" name="mSystems">
        <title>Genome- and Community-Level Interaction Insights into Carbon Utilization and Element Cycling Functions of Hydrothermarchaeota in Hydrothermal Sediment.</title>
        <authorList>
            <person name="Zhou Z."/>
            <person name="Liu Y."/>
            <person name="Xu W."/>
            <person name="Pan J."/>
            <person name="Luo Z.H."/>
            <person name="Li M."/>
        </authorList>
    </citation>
    <scope>NUCLEOTIDE SEQUENCE [LARGE SCALE GENOMIC DNA]</scope>
    <source>
        <strain evidence="2">HyVt-233</strain>
    </source>
</reference>
<feature type="domain" description="Nitrogenase/oxidoreductase component 1" evidence="1">
    <location>
        <begin position="22"/>
        <end position="102"/>
    </location>
</feature>
<dbReference type="PANTHER" id="PTHR42956:SF1">
    <property type="entry name" value="NITROGENASE IRON-MOLYBDENUM COFACTOR BIOSYNTHESIS PROTEIN NIFE"/>
    <property type="match status" value="1"/>
</dbReference>
<organism evidence="2">
    <name type="scientific">Desulfofervidus auxilii</name>
    <dbReference type="NCBI Taxonomy" id="1621989"/>
    <lineage>
        <taxon>Bacteria</taxon>
        <taxon>Pseudomonadati</taxon>
        <taxon>Thermodesulfobacteriota</taxon>
        <taxon>Candidatus Desulfofervidia</taxon>
        <taxon>Candidatus Desulfofervidales</taxon>
        <taxon>Candidatus Desulfofervidaceae</taxon>
        <taxon>Candidatus Desulfofervidus</taxon>
    </lineage>
</organism>
<dbReference type="EMBL" id="DRBS01000225">
    <property type="protein sequence ID" value="HDD44365.1"/>
    <property type="molecule type" value="Genomic_DNA"/>
</dbReference>
<dbReference type="Gene3D" id="3.40.50.1980">
    <property type="entry name" value="Nitrogenase molybdenum iron protein domain"/>
    <property type="match status" value="1"/>
</dbReference>
<dbReference type="Proteomes" id="UP000886289">
    <property type="component" value="Unassembled WGS sequence"/>
</dbReference>
<dbReference type="AlphaFoldDB" id="A0A7C0U3C3"/>
<sequence length="129" mass="14917">MCIFFKVCPTKCNKKKLLKDFDPFPFLCTDLNEKDIIYSAEDKLYKTIIGVDKYYKPDLTGVIISCPVVIIEDDVVSAVKRAKDKINADIIYTPSSAGFSNDERTDDFNCHAEDLIRAWKDRNKKPKWR</sequence>
<gene>
    <name evidence="2" type="ORF">ENG63_05855</name>
</gene>